<feature type="compositionally biased region" description="Basic and acidic residues" evidence="1">
    <location>
        <begin position="91"/>
        <end position="102"/>
    </location>
</feature>
<reference evidence="2" key="2">
    <citation type="submission" date="2020-09" db="EMBL/GenBank/DDBJ databases">
        <authorList>
            <person name="Sun Q."/>
            <person name="Ohkuma M."/>
        </authorList>
    </citation>
    <scope>NUCLEOTIDE SEQUENCE</scope>
    <source>
        <strain evidence="2">JCM 4633</strain>
    </source>
</reference>
<gene>
    <name evidence="2" type="ORF">GCM10010507_41710</name>
</gene>
<comment type="caution">
    <text evidence="2">The sequence shown here is derived from an EMBL/GenBank/DDBJ whole genome shotgun (WGS) entry which is preliminary data.</text>
</comment>
<name>A0A918TRV7_STRCJ</name>
<protein>
    <submittedName>
        <fullName evidence="2">Uncharacterized protein</fullName>
    </submittedName>
</protein>
<dbReference type="EMBL" id="BMVB01000014">
    <property type="protein sequence ID" value="GHC60278.1"/>
    <property type="molecule type" value="Genomic_DNA"/>
</dbReference>
<feature type="region of interest" description="Disordered" evidence="1">
    <location>
        <begin position="83"/>
        <end position="102"/>
    </location>
</feature>
<evidence type="ECO:0000313" key="2">
    <source>
        <dbReference type="EMBL" id="GHC60278.1"/>
    </source>
</evidence>
<feature type="compositionally biased region" description="Polar residues" evidence="1">
    <location>
        <begin position="9"/>
        <end position="19"/>
    </location>
</feature>
<organism evidence="2 3">
    <name type="scientific">Streptomyces cinnamoneus</name>
    <name type="common">Streptoverticillium cinnamoneum</name>
    <dbReference type="NCBI Taxonomy" id="53446"/>
    <lineage>
        <taxon>Bacteria</taxon>
        <taxon>Bacillati</taxon>
        <taxon>Actinomycetota</taxon>
        <taxon>Actinomycetes</taxon>
        <taxon>Kitasatosporales</taxon>
        <taxon>Streptomycetaceae</taxon>
        <taxon>Streptomyces</taxon>
        <taxon>Streptomyces cinnamoneus group</taxon>
    </lineage>
</organism>
<evidence type="ECO:0000256" key="1">
    <source>
        <dbReference type="SAM" id="MobiDB-lite"/>
    </source>
</evidence>
<reference evidence="2" key="1">
    <citation type="journal article" date="2014" name="Int. J. Syst. Evol. Microbiol.">
        <title>Complete genome sequence of Corynebacterium casei LMG S-19264T (=DSM 44701T), isolated from a smear-ripened cheese.</title>
        <authorList>
            <consortium name="US DOE Joint Genome Institute (JGI-PGF)"/>
            <person name="Walter F."/>
            <person name="Albersmeier A."/>
            <person name="Kalinowski J."/>
            <person name="Ruckert C."/>
        </authorList>
    </citation>
    <scope>NUCLEOTIDE SEQUENCE</scope>
    <source>
        <strain evidence="2">JCM 4633</strain>
    </source>
</reference>
<accession>A0A918TRV7</accession>
<dbReference type="AlphaFoldDB" id="A0A918TRV7"/>
<feature type="region of interest" description="Disordered" evidence="1">
    <location>
        <begin position="1"/>
        <end position="23"/>
    </location>
</feature>
<dbReference type="Proteomes" id="UP000646244">
    <property type="component" value="Unassembled WGS sequence"/>
</dbReference>
<proteinExistence type="predicted"/>
<sequence>MINGLPSAAGTTSPGSHPTSYRLGGSLRQAARIIREGSGGFPEVGVQTAARGAAASRVGDVIVPLHHFRTSYENDDRGCWNPTHPCCSRKATREKEYEDRDR</sequence>
<evidence type="ECO:0000313" key="3">
    <source>
        <dbReference type="Proteomes" id="UP000646244"/>
    </source>
</evidence>